<dbReference type="PANTHER" id="PTHR34322">
    <property type="entry name" value="TRANSPOSASE, Y1_TNP DOMAIN-CONTAINING"/>
    <property type="match status" value="1"/>
</dbReference>
<dbReference type="InterPro" id="IPR036515">
    <property type="entry name" value="Transposase_17_sf"/>
</dbReference>
<proteinExistence type="predicted"/>
<evidence type="ECO:0000313" key="3">
    <source>
        <dbReference type="Proteomes" id="UP000294359"/>
    </source>
</evidence>
<evidence type="ECO:0000259" key="1">
    <source>
        <dbReference type="SMART" id="SM01321"/>
    </source>
</evidence>
<dbReference type="EMBL" id="CP038026">
    <property type="protein sequence ID" value="QBQ36404.1"/>
    <property type="molecule type" value="Genomic_DNA"/>
</dbReference>
<gene>
    <name evidence="2" type="ORF">E1742_09695</name>
</gene>
<dbReference type="Gene3D" id="3.30.70.1290">
    <property type="entry name" value="Transposase IS200-like"/>
    <property type="match status" value="1"/>
</dbReference>
<feature type="domain" description="Transposase IS200-like" evidence="1">
    <location>
        <begin position="9"/>
        <end position="124"/>
    </location>
</feature>
<name>A0ABX5S7U5_9BURK</name>
<dbReference type="Proteomes" id="UP000294359">
    <property type="component" value="Chromosome"/>
</dbReference>
<protein>
    <submittedName>
        <fullName evidence="2">Transposase</fullName>
    </submittedName>
</protein>
<dbReference type="Pfam" id="PF01797">
    <property type="entry name" value="Y1_Tnp"/>
    <property type="match status" value="1"/>
</dbReference>
<reference evidence="2 3" key="1">
    <citation type="submission" date="2019-03" db="EMBL/GenBank/DDBJ databases">
        <title>Draft Genome Sequences of Six Type Strains of the Genus Massilia.</title>
        <authorList>
            <person name="Miess H."/>
            <person name="Frediansyhah A."/>
            <person name="Gross H."/>
        </authorList>
    </citation>
    <scope>NUCLEOTIDE SEQUENCE [LARGE SCALE GENOMIC DNA]</scope>
    <source>
        <strain evidence="2 3">DSM 17505</strain>
    </source>
</reference>
<dbReference type="PANTHER" id="PTHR34322:SF2">
    <property type="entry name" value="TRANSPOSASE IS200-LIKE DOMAIN-CONTAINING PROTEIN"/>
    <property type="match status" value="1"/>
</dbReference>
<dbReference type="InterPro" id="IPR002686">
    <property type="entry name" value="Transposase_17"/>
</dbReference>
<sequence length="216" mass="25072">MPRRARLLLPGMPLHIVQRGHNRQPCFHTESDYLVYLERLREHACTSGCSVHAYVLMTNHVHILASFADITAAPRMVRLLGQQYGLYLNRRLGRTGTTWEGRYWSCPVPTEHYLLNCQRYIEANPIRAGMADRLDQYRWSSYRGNAGLADDSLLDRHELYLQLGRTDQDRQLHYRQLSACNLSDFELNNIREALKEASVAGLPRRRPGRPRKSEVQ</sequence>
<dbReference type="RefSeq" id="WP_134384686.1">
    <property type="nucleotide sequence ID" value="NZ_CP038026.1"/>
</dbReference>
<dbReference type="SUPFAM" id="SSF143422">
    <property type="entry name" value="Transposase IS200-like"/>
    <property type="match status" value="1"/>
</dbReference>
<keyword evidence="3" id="KW-1185">Reference proteome</keyword>
<dbReference type="SMART" id="SM01321">
    <property type="entry name" value="Y1_Tnp"/>
    <property type="match status" value="1"/>
</dbReference>
<organism evidence="2 3">
    <name type="scientific">Pseudoduganella plicata</name>
    <dbReference type="NCBI Taxonomy" id="321984"/>
    <lineage>
        <taxon>Bacteria</taxon>
        <taxon>Pseudomonadati</taxon>
        <taxon>Pseudomonadota</taxon>
        <taxon>Betaproteobacteria</taxon>
        <taxon>Burkholderiales</taxon>
        <taxon>Oxalobacteraceae</taxon>
        <taxon>Telluria group</taxon>
        <taxon>Pseudoduganella</taxon>
    </lineage>
</organism>
<accession>A0ABX5S7U5</accession>
<evidence type="ECO:0000313" key="2">
    <source>
        <dbReference type="EMBL" id="QBQ36404.1"/>
    </source>
</evidence>